<sequence>MVKMRFINIFIVVLLLAPCIQAELGLTIVGGFNRANVFHEESEMQVWLGDLKAPAFGIERKIGPVIAAIGYLKGGYINGYSDIDTTLSISYINVQSYYPLKFGKFTILAGINVGAPLSAVESYSSGGTNKVAVEELNIDYGALMGVSYGINEKYGARLFLHYGFAELWIEPQEGKRLTTIIGGACIYYNL</sequence>
<name>A0A381ZAE4_9ZZZZ</name>
<protein>
    <recommendedName>
        <fullName evidence="2">Outer membrane protein beta-barrel domain-containing protein</fullName>
    </recommendedName>
</protein>
<proteinExistence type="predicted"/>
<reference evidence="1" key="1">
    <citation type="submission" date="2018-05" db="EMBL/GenBank/DDBJ databases">
        <authorList>
            <person name="Lanie J.A."/>
            <person name="Ng W.-L."/>
            <person name="Kazmierczak K.M."/>
            <person name="Andrzejewski T.M."/>
            <person name="Davidsen T.M."/>
            <person name="Wayne K.J."/>
            <person name="Tettelin H."/>
            <person name="Glass J.I."/>
            <person name="Rusch D."/>
            <person name="Podicherti R."/>
            <person name="Tsui H.-C.T."/>
            <person name="Winkler M.E."/>
        </authorList>
    </citation>
    <scope>NUCLEOTIDE SEQUENCE</scope>
</reference>
<evidence type="ECO:0008006" key="2">
    <source>
        <dbReference type="Google" id="ProtNLM"/>
    </source>
</evidence>
<gene>
    <name evidence="1" type="ORF">METZ01_LOCUS139119</name>
</gene>
<accession>A0A381ZAE4</accession>
<organism evidence="1">
    <name type="scientific">marine metagenome</name>
    <dbReference type="NCBI Taxonomy" id="408172"/>
    <lineage>
        <taxon>unclassified sequences</taxon>
        <taxon>metagenomes</taxon>
        <taxon>ecological metagenomes</taxon>
    </lineage>
</organism>
<dbReference type="AlphaFoldDB" id="A0A381ZAE4"/>
<evidence type="ECO:0000313" key="1">
    <source>
        <dbReference type="EMBL" id="SVA86265.1"/>
    </source>
</evidence>
<dbReference type="EMBL" id="UINC01020574">
    <property type="protein sequence ID" value="SVA86265.1"/>
    <property type="molecule type" value="Genomic_DNA"/>
</dbReference>